<protein>
    <submittedName>
        <fullName evidence="1">Tail completion protein</fullName>
    </submittedName>
</protein>
<proteinExistence type="predicted"/>
<dbReference type="EMBL" id="BK015647">
    <property type="protein sequence ID" value="DAE17843.1"/>
    <property type="molecule type" value="Genomic_DNA"/>
</dbReference>
<name>A0A8S5QG45_9CAUD</name>
<accession>A0A8S5QG45</accession>
<sequence>MIETVVLRHLEEKTKLPCYPEVPDRSEDEYIIIEKTGSGRTDHINRATITVKSCSQISLLRAAEINEAAKAAMDTLPERPEVFRSALNSDYNYTDTETKTYRYQAVYDITF</sequence>
<evidence type="ECO:0000313" key="1">
    <source>
        <dbReference type="EMBL" id="DAE17843.1"/>
    </source>
</evidence>
<organism evidence="1">
    <name type="scientific">Siphoviridae sp. ctWBz6</name>
    <dbReference type="NCBI Taxonomy" id="2825536"/>
    <lineage>
        <taxon>Viruses</taxon>
        <taxon>Duplodnaviria</taxon>
        <taxon>Heunggongvirae</taxon>
        <taxon>Uroviricota</taxon>
        <taxon>Caudoviricetes</taxon>
    </lineage>
</organism>
<reference evidence="1" key="1">
    <citation type="journal article" date="2021" name="Proc. Natl. Acad. Sci. U.S.A.">
        <title>A Catalog of Tens of Thousands of Viruses from Human Metagenomes Reveals Hidden Associations with Chronic Diseases.</title>
        <authorList>
            <person name="Tisza M.J."/>
            <person name="Buck C.B."/>
        </authorList>
    </citation>
    <scope>NUCLEOTIDE SEQUENCE</scope>
    <source>
        <strain evidence="1">CtWBz6</strain>
    </source>
</reference>